<evidence type="ECO:0000256" key="1">
    <source>
        <dbReference type="ARBA" id="ARBA00022737"/>
    </source>
</evidence>
<evidence type="ECO:0000259" key="2">
    <source>
        <dbReference type="PROSITE" id="PS50222"/>
    </source>
</evidence>
<feature type="domain" description="EF-hand" evidence="2">
    <location>
        <begin position="8"/>
        <end position="43"/>
    </location>
</feature>
<dbReference type="AlphaFoldDB" id="A0A2B4RVC2"/>
<dbReference type="Pfam" id="PF13833">
    <property type="entry name" value="EF-hand_8"/>
    <property type="match status" value="1"/>
</dbReference>
<dbReference type="FunFam" id="1.10.238.10:FF:000003">
    <property type="entry name" value="Calmodulin A"/>
    <property type="match status" value="1"/>
</dbReference>
<dbReference type="InterPro" id="IPR050230">
    <property type="entry name" value="CALM/Myosin/TropC-like"/>
</dbReference>
<dbReference type="InterPro" id="IPR011992">
    <property type="entry name" value="EF-hand-dom_pair"/>
</dbReference>
<dbReference type="PANTHER" id="PTHR23048">
    <property type="entry name" value="MYOSIN LIGHT CHAIN 1, 3"/>
    <property type="match status" value="1"/>
</dbReference>
<organism evidence="3 4">
    <name type="scientific">Stylophora pistillata</name>
    <name type="common">Smooth cauliflower coral</name>
    <dbReference type="NCBI Taxonomy" id="50429"/>
    <lineage>
        <taxon>Eukaryota</taxon>
        <taxon>Metazoa</taxon>
        <taxon>Cnidaria</taxon>
        <taxon>Anthozoa</taxon>
        <taxon>Hexacorallia</taxon>
        <taxon>Scleractinia</taxon>
        <taxon>Astrocoeniina</taxon>
        <taxon>Pocilloporidae</taxon>
        <taxon>Stylophora</taxon>
    </lineage>
</organism>
<dbReference type="PANTHER" id="PTHR23048:SF49">
    <property type="entry name" value="FI08416P-RELATED"/>
    <property type="match status" value="1"/>
</dbReference>
<dbReference type="SMART" id="SM00054">
    <property type="entry name" value="EFh"/>
    <property type="match status" value="2"/>
</dbReference>
<dbReference type="Proteomes" id="UP000225706">
    <property type="component" value="Unassembled WGS sequence"/>
</dbReference>
<gene>
    <name evidence="3" type="primary">Mlc-c</name>
    <name evidence="3" type="ORF">AWC38_SpisGene14791</name>
</gene>
<reference evidence="4" key="1">
    <citation type="journal article" date="2017" name="bioRxiv">
        <title>Comparative analysis of the genomes of Stylophora pistillata and Acropora digitifera provides evidence for extensive differences between species of corals.</title>
        <authorList>
            <person name="Voolstra C.R."/>
            <person name="Li Y."/>
            <person name="Liew Y.J."/>
            <person name="Baumgarten S."/>
            <person name="Zoccola D."/>
            <person name="Flot J.-F."/>
            <person name="Tambutte S."/>
            <person name="Allemand D."/>
            <person name="Aranda M."/>
        </authorList>
    </citation>
    <scope>NUCLEOTIDE SEQUENCE [LARGE SCALE GENOMIC DNA]</scope>
</reference>
<evidence type="ECO:0000313" key="3">
    <source>
        <dbReference type="EMBL" id="PFX20743.1"/>
    </source>
</evidence>
<dbReference type="GO" id="GO:0005509">
    <property type="term" value="F:calcium ion binding"/>
    <property type="evidence" value="ECO:0007669"/>
    <property type="project" value="InterPro"/>
</dbReference>
<dbReference type="EMBL" id="LSMT01000305">
    <property type="protein sequence ID" value="PFX20743.1"/>
    <property type="molecule type" value="Genomic_DNA"/>
</dbReference>
<dbReference type="SUPFAM" id="SSF47473">
    <property type="entry name" value="EF-hand"/>
    <property type="match status" value="1"/>
</dbReference>
<name>A0A2B4RVC2_STYPI</name>
<accession>A0A2B4RVC2</accession>
<dbReference type="OrthoDB" id="5959761at2759"/>
<evidence type="ECO:0000313" key="4">
    <source>
        <dbReference type="Proteomes" id="UP000225706"/>
    </source>
</evidence>
<dbReference type="PROSITE" id="PS50222">
    <property type="entry name" value="EF_HAND_2"/>
    <property type="match status" value="2"/>
</dbReference>
<dbReference type="InterPro" id="IPR002048">
    <property type="entry name" value="EF_hand_dom"/>
</dbReference>
<dbReference type="GO" id="GO:0016460">
    <property type="term" value="C:myosin II complex"/>
    <property type="evidence" value="ECO:0007669"/>
    <property type="project" value="TreeGrafter"/>
</dbReference>
<feature type="domain" description="EF-hand" evidence="2">
    <location>
        <begin position="83"/>
        <end position="118"/>
    </location>
</feature>
<proteinExistence type="predicted"/>
<protein>
    <submittedName>
        <fullName evidence="3">Myosin-2 essential light chain</fullName>
    </submittedName>
</protein>
<dbReference type="STRING" id="50429.A0A2B4RVC2"/>
<keyword evidence="4" id="KW-1185">Reference proteome</keyword>
<dbReference type="Gene3D" id="1.10.238.10">
    <property type="entry name" value="EF-hand"/>
    <property type="match status" value="2"/>
</dbReference>
<comment type="caution">
    <text evidence="3">The sequence shown here is derived from an EMBL/GenBank/DDBJ whole genome shotgun (WGS) entry which is preliminary data.</text>
</comment>
<keyword evidence="1" id="KW-0677">Repeat</keyword>
<sequence>MSKKPVLRDEGMLKDIFQLYDTTGGDKIDVNQLGQVLRAAGLNPTQSEVQKVERDVGKSTISFEEFLPIYNSVAQHMTSVSSVSPEQVVDCFKHFDREGSGSISSSMLRHVLTSLGEKLTDEEFDALSSGHVSSKGEISYEVFIPAIMANADNLALQITNSNPRRTNYRLSDESYHYEHNRRKRS</sequence>